<dbReference type="EMBL" id="CAJNIZ010045193">
    <property type="protein sequence ID" value="CAE7712900.1"/>
    <property type="molecule type" value="Genomic_DNA"/>
</dbReference>
<protein>
    <submittedName>
        <fullName evidence="1">Uncharacterized protein</fullName>
    </submittedName>
</protein>
<comment type="caution">
    <text evidence="1">The sequence shown here is derived from an EMBL/GenBank/DDBJ whole genome shotgun (WGS) entry which is preliminary data.</text>
</comment>
<reference evidence="1" key="1">
    <citation type="submission" date="2021-02" db="EMBL/GenBank/DDBJ databases">
        <authorList>
            <person name="Dougan E. K."/>
            <person name="Rhodes N."/>
            <person name="Thang M."/>
            <person name="Chan C."/>
        </authorList>
    </citation>
    <scope>NUCLEOTIDE SEQUENCE</scope>
</reference>
<dbReference type="SUPFAM" id="SSF52540">
    <property type="entry name" value="P-loop containing nucleoside triphosphate hydrolases"/>
    <property type="match status" value="1"/>
</dbReference>
<evidence type="ECO:0000313" key="2">
    <source>
        <dbReference type="Proteomes" id="UP000649617"/>
    </source>
</evidence>
<dbReference type="OrthoDB" id="446396at2759"/>
<organism evidence="1 2">
    <name type="scientific">Symbiodinium pilosum</name>
    <name type="common">Dinoflagellate</name>
    <dbReference type="NCBI Taxonomy" id="2952"/>
    <lineage>
        <taxon>Eukaryota</taxon>
        <taxon>Sar</taxon>
        <taxon>Alveolata</taxon>
        <taxon>Dinophyceae</taxon>
        <taxon>Suessiales</taxon>
        <taxon>Symbiodiniaceae</taxon>
        <taxon>Symbiodinium</taxon>
    </lineage>
</organism>
<dbReference type="InterPro" id="IPR027417">
    <property type="entry name" value="P-loop_NTPase"/>
</dbReference>
<sequence length="561" mass="59818">MAFRMLLGVAVATALREDKVSQSLEADTDVSQFMEYQLELDELEKLSDTPLFYTEKGGIFATAAQLLAQDSSSVLSRLEAGLKAGSNIVVVGAGGAGKTETILLAMENTRKSKASFDLRGWYLKKRQIDKKAYTTAVKADQLALLKSSESEVKAEIAGKSADVLFFDEVDLSENVMNGDELEAMKTLLLWGNEVAPKKTKIIVLHPLASVQPEVQELLIPLGFPGRGSSAWIDFSQPYSPAVEEAMVRGILSACEPAPTDAQVKEVQQYFLGLPSAYMPFLVNKDHVLDGLPASAADAIENVLKPTALSKIGGRLIKINIGFSATHEAREVVAKLRHNSEEKVSSADAAGAVASMVVEQRGAHFVIPPVMLDALNAFCTDMDDKSKKIVAAAAAAADEGSFSSSCSGVLTKLKRGVAEVKKTPSLLDEVPSDVDAWPFLLRVSSEKAAFAKQIWETAATLLWSPAWATSFQQQEEKSRLGIHKAGARDAAMVAELAARIVGQGTELGDLIPLEAIPGMERATCVALLGVLKEPSVPADVAEVGRAGRVHGRRGGQAQSGGS</sequence>
<evidence type="ECO:0000313" key="1">
    <source>
        <dbReference type="EMBL" id="CAE7712900.1"/>
    </source>
</evidence>
<dbReference type="AlphaFoldDB" id="A0A812X4J9"/>
<accession>A0A812X4J9</accession>
<keyword evidence="2" id="KW-1185">Reference proteome</keyword>
<name>A0A812X4J9_SYMPI</name>
<proteinExistence type="predicted"/>
<gene>
    <name evidence="1" type="ORF">SPIL2461_LOCUS20215</name>
</gene>
<dbReference type="Proteomes" id="UP000649617">
    <property type="component" value="Unassembled WGS sequence"/>
</dbReference>